<dbReference type="Proteomes" id="UP001396334">
    <property type="component" value="Unassembled WGS sequence"/>
</dbReference>
<dbReference type="PANTHER" id="PTHR42648">
    <property type="entry name" value="TRANSPOSASE, PUTATIVE-RELATED"/>
    <property type="match status" value="1"/>
</dbReference>
<evidence type="ECO:0000313" key="4">
    <source>
        <dbReference type="Proteomes" id="UP001396334"/>
    </source>
</evidence>
<dbReference type="Gene3D" id="3.30.420.10">
    <property type="entry name" value="Ribonuclease H-like superfamily/Ribonuclease H"/>
    <property type="match status" value="1"/>
</dbReference>
<dbReference type="PANTHER" id="PTHR42648:SF28">
    <property type="entry name" value="TRANSPOSON-ENCODED PROTEIN WITH RIBONUCLEASE H-LIKE AND RETROVIRUS ZINC FINGER-LIKE DOMAINS"/>
    <property type="match status" value="1"/>
</dbReference>
<dbReference type="InterPro" id="IPR054722">
    <property type="entry name" value="PolX-like_BBD"/>
</dbReference>
<proteinExistence type="predicted"/>
<dbReference type="InterPro" id="IPR036397">
    <property type="entry name" value="RNaseH_sf"/>
</dbReference>
<comment type="caution">
    <text evidence="3">The sequence shown here is derived from an EMBL/GenBank/DDBJ whole genome shotgun (WGS) entry which is preliminary data.</text>
</comment>
<accession>A0ABR2TZY2</accession>
<dbReference type="Pfam" id="PF22936">
    <property type="entry name" value="Pol_BBD"/>
    <property type="match status" value="1"/>
</dbReference>
<dbReference type="InterPro" id="IPR039537">
    <property type="entry name" value="Retrotran_Ty1/copia-like"/>
</dbReference>
<reference evidence="3 4" key="1">
    <citation type="journal article" date="2024" name="G3 (Bethesda)">
        <title>Genome assembly of Hibiscus sabdariffa L. provides insights into metabolisms of medicinal natural products.</title>
        <authorList>
            <person name="Kim T."/>
        </authorList>
    </citation>
    <scope>NUCLEOTIDE SEQUENCE [LARGE SCALE GENOMIC DNA]</scope>
    <source>
        <strain evidence="3">TK-2024</strain>
        <tissue evidence="3">Old leaves</tissue>
    </source>
</reference>
<organism evidence="3 4">
    <name type="scientific">Hibiscus sabdariffa</name>
    <name type="common">roselle</name>
    <dbReference type="NCBI Taxonomy" id="183260"/>
    <lineage>
        <taxon>Eukaryota</taxon>
        <taxon>Viridiplantae</taxon>
        <taxon>Streptophyta</taxon>
        <taxon>Embryophyta</taxon>
        <taxon>Tracheophyta</taxon>
        <taxon>Spermatophyta</taxon>
        <taxon>Magnoliopsida</taxon>
        <taxon>eudicotyledons</taxon>
        <taxon>Gunneridae</taxon>
        <taxon>Pentapetalae</taxon>
        <taxon>rosids</taxon>
        <taxon>malvids</taxon>
        <taxon>Malvales</taxon>
        <taxon>Malvaceae</taxon>
        <taxon>Malvoideae</taxon>
        <taxon>Hibiscus</taxon>
    </lineage>
</organism>
<keyword evidence="1" id="KW-0645">Protease</keyword>
<evidence type="ECO:0000313" key="3">
    <source>
        <dbReference type="EMBL" id="KAK9042947.1"/>
    </source>
</evidence>
<protein>
    <recommendedName>
        <fullName evidence="2">Retrovirus-related Pol polyprotein from transposon TNT 1-94-like beta-barrel domain-containing protein</fullName>
    </recommendedName>
</protein>
<evidence type="ECO:0000256" key="1">
    <source>
        <dbReference type="ARBA" id="ARBA00022670"/>
    </source>
</evidence>
<gene>
    <name evidence="3" type="ORF">V6N11_071300</name>
</gene>
<keyword evidence="1" id="KW-0378">Hydrolase</keyword>
<dbReference type="InterPro" id="IPR012337">
    <property type="entry name" value="RNaseH-like_sf"/>
</dbReference>
<keyword evidence="4" id="KW-1185">Reference proteome</keyword>
<dbReference type="Pfam" id="PF14223">
    <property type="entry name" value="Retrotran_gag_2"/>
    <property type="match status" value="1"/>
</dbReference>
<dbReference type="EMBL" id="JBBPBN010000003">
    <property type="protein sequence ID" value="KAK9042947.1"/>
    <property type="molecule type" value="Genomic_DNA"/>
</dbReference>
<name>A0ABR2TZY2_9ROSI</name>
<evidence type="ECO:0000259" key="2">
    <source>
        <dbReference type="Pfam" id="PF22936"/>
    </source>
</evidence>
<feature type="domain" description="Retrovirus-related Pol polyprotein from transposon TNT 1-94-like beta-barrel" evidence="2">
    <location>
        <begin position="172"/>
        <end position="250"/>
    </location>
</feature>
<dbReference type="SUPFAM" id="SSF53098">
    <property type="entry name" value="Ribonuclease H-like"/>
    <property type="match status" value="1"/>
</dbReference>
<sequence length="331" mass="37982">MEINTRKMIMLNGTNYQLWRNKMKDLLFVKALHISFFATQKPDSKSDEEWEFEHQQVCGFIRQFVEENIYNHIDQEIHARTLWEKHESLYSSKSGNNGLFLLKKMMALKYKEGTNISDHGIITLDLAKSDVLNEEVRRISQGSTSQSEVLVTENRGRSREKDGNLVCDETSWVIYTSALIHVTSRRDFLTSYTHSDFGVLKMRNDGLVPVTSMGDVSLVSNNDTKLILKDVRHAPNIHLNLISTGKLDDEAKKNQLSRLKNATLKNFAHCLAGKQRRVSFSSHPPHRKSELLELVHSNVCGPIKVRSHGGALYFVTFIDDCSRKLWVYTLK</sequence>